<dbReference type="RefSeq" id="WP_158401099.1">
    <property type="nucleotide sequence ID" value="NZ_PRLB01000007.1"/>
</dbReference>
<organism evidence="2 3">
    <name type="scientific">Faecalibacterium prausnitzii</name>
    <dbReference type="NCBI Taxonomy" id="853"/>
    <lineage>
        <taxon>Bacteria</taxon>
        <taxon>Bacillati</taxon>
        <taxon>Bacillota</taxon>
        <taxon>Clostridia</taxon>
        <taxon>Eubacteriales</taxon>
        <taxon>Oscillospiraceae</taxon>
        <taxon>Faecalibacterium</taxon>
    </lineage>
</organism>
<evidence type="ECO:0000313" key="2">
    <source>
        <dbReference type="EMBL" id="RAW53926.1"/>
    </source>
</evidence>
<name>A0A329TZ13_9FIRM</name>
<dbReference type="PROSITE" id="PS51318">
    <property type="entry name" value="TAT"/>
    <property type="match status" value="1"/>
</dbReference>
<keyword evidence="1" id="KW-0732">Signal</keyword>
<protein>
    <recommendedName>
        <fullName evidence="4">Tat pathway signal sequence</fullName>
    </recommendedName>
</protein>
<evidence type="ECO:0000313" key="3">
    <source>
        <dbReference type="Proteomes" id="UP000251144"/>
    </source>
</evidence>
<evidence type="ECO:0008006" key="4">
    <source>
        <dbReference type="Google" id="ProtNLM"/>
    </source>
</evidence>
<evidence type="ECO:0000256" key="1">
    <source>
        <dbReference type="SAM" id="SignalP"/>
    </source>
</evidence>
<feature type="chain" id="PRO_5039559912" description="Tat pathway signal sequence" evidence="1">
    <location>
        <begin position="33"/>
        <end position="182"/>
    </location>
</feature>
<reference evidence="2 3" key="1">
    <citation type="submission" date="2018-02" db="EMBL/GenBank/DDBJ databases">
        <title>Complete genome sequencing of Faecalibacterium prausnitzii strains isolated from the human gut.</title>
        <authorList>
            <person name="Fitzgerald B.C."/>
            <person name="Shkoporov A.N."/>
            <person name="Ross P.R."/>
            <person name="Hill C."/>
        </authorList>
    </citation>
    <scope>NUCLEOTIDE SEQUENCE [LARGE SCALE GENOMIC DNA]</scope>
    <source>
        <strain evidence="2 3">APC942/32-1</strain>
    </source>
</reference>
<accession>A0A329TZ13</accession>
<dbReference type="PROSITE" id="PS51257">
    <property type="entry name" value="PROKAR_LIPOPROTEIN"/>
    <property type="match status" value="1"/>
</dbReference>
<proteinExistence type="predicted"/>
<dbReference type="EMBL" id="PRLB01000007">
    <property type="protein sequence ID" value="RAW53926.1"/>
    <property type="molecule type" value="Genomic_DNA"/>
</dbReference>
<dbReference type="InterPro" id="IPR006311">
    <property type="entry name" value="TAT_signal"/>
</dbReference>
<gene>
    <name evidence="2" type="ORF">C4N26_08515</name>
</gene>
<feature type="signal peptide" evidence="1">
    <location>
        <begin position="1"/>
        <end position="32"/>
    </location>
</feature>
<dbReference type="Proteomes" id="UP000251144">
    <property type="component" value="Unassembled WGS sequence"/>
</dbReference>
<dbReference type="AlphaFoldDB" id="A0A329TZ13"/>
<comment type="caution">
    <text evidence="2">The sequence shown here is derived from an EMBL/GenBank/DDBJ whole genome shotgun (WGS) entry which is preliminary data.</text>
</comment>
<sequence length="182" mass="19770">MSEMFSRRVFMRGLGVVAAAAALTACSSTNEAVNQALIEGAVGGIVATDCKIGRSRYWAANATVPVNEISFRIVMTNVSSKPVTLSGDNFATTLDGTPIPPFNFSARDVGDADIWRTYDSLTIRPGEERSVALAYEISQPTYDSWYRSSRTVAVSFTCGNQRVTYTKNSRSDEITVSDIETL</sequence>